<comment type="similarity">
    <text evidence="1">Belongs to the AB hydrolase superfamily.</text>
</comment>
<gene>
    <name evidence="4" type="ORF">g.34579</name>
</gene>
<dbReference type="Gene3D" id="3.40.50.1820">
    <property type="entry name" value="alpha/beta hydrolase"/>
    <property type="match status" value="1"/>
</dbReference>
<dbReference type="Pfam" id="PF00561">
    <property type="entry name" value="Abhydrolase_1"/>
    <property type="match status" value="1"/>
</dbReference>
<dbReference type="InterPro" id="IPR050266">
    <property type="entry name" value="AB_hydrolase_sf"/>
</dbReference>
<name>A0A1B6DXS9_9HEMI</name>
<evidence type="ECO:0000256" key="1">
    <source>
        <dbReference type="ARBA" id="ARBA00008645"/>
    </source>
</evidence>
<dbReference type="SUPFAM" id="SSF53474">
    <property type="entry name" value="alpha/beta-Hydrolases"/>
    <property type="match status" value="1"/>
</dbReference>
<organism evidence="4">
    <name type="scientific">Clastoptera arizonana</name>
    <name type="common">Arizona spittle bug</name>
    <dbReference type="NCBI Taxonomy" id="38151"/>
    <lineage>
        <taxon>Eukaryota</taxon>
        <taxon>Metazoa</taxon>
        <taxon>Ecdysozoa</taxon>
        <taxon>Arthropoda</taxon>
        <taxon>Hexapoda</taxon>
        <taxon>Insecta</taxon>
        <taxon>Pterygota</taxon>
        <taxon>Neoptera</taxon>
        <taxon>Paraneoptera</taxon>
        <taxon>Hemiptera</taxon>
        <taxon>Auchenorrhyncha</taxon>
        <taxon>Cercopoidea</taxon>
        <taxon>Clastopteridae</taxon>
        <taxon>Clastoptera</taxon>
    </lineage>
</organism>
<sequence>MEKMEMTEISIPVPWGIIAGFVIGDPLKPPVLCVHGFQDNSNSFLQLLPLLSKSFYYICIDLPSHGKSCHFPDGMLMLHMIFIFSLKRVVDYFKFEKIHYMGHSFGGVLGILFSCIFPEHVEKLIVIDTFFPTVASTDHTAKMLKYLIFKLFEIETKRLSQSPLYSMNEILEKMLQTRKTQLTPKLAEQMILRSCIQVEDNKFQISNDLRLKLKVPLILTSKQAEFVLDRLVCSILILDSSEKTEKDLKEPYQKYLMKKKNVVLKIVEGDHDMHMVFPERLAPIINSFLIIHNSRL</sequence>
<keyword evidence="2" id="KW-0378">Hydrolase</keyword>
<dbReference type="GO" id="GO:0016787">
    <property type="term" value="F:hydrolase activity"/>
    <property type="evidence" value="ECO:0007669"/>
    <property type="project" value="UniProtKB-KW"/>
</dbReference>
<evidence type="ECO:0000313" key="4">
    <source>
        <dbReference type="EMBL" id="JAS30483.1"/>
    </source>
</evidence>
<proteinExistence type="inferred from homology"/>
<feature type="domain" description="AB hydrolase-1" evidence="3">
    <location>
        <begin position="29"/>
        <end position="153"/>
    </location>
</feature>
<reference evidence="4" key="1">
    <citation type="submission" date="2015-12" db="EMBL/GenBank/DDBJ databases">
        <title>De novo transcriptome assembly of four potential Pierce s Disease insect vectors from Arizona vineyards.</title>
        <authorList>
            <person name="Tassone E.E."/>
        </authorList>
    </citation>
    <scope>NUCLEOTIDE SEQUENCE</scope>
</reference>
<accession>A0A1B6DXS9</accession>
<dbReference type="InterPro" id="IPR029058">
    <property type="entry name" value="AB_hydrolase_fold"/>
</dbReference>
<dbReference type="InterPro" id="IPR000073">
    <property type="entry name" value="AB_hydrolase_1"/>
</dbReference>
<dbReference type="PANTHER" id="PTHR43798:SF14">
    <property type="entry name" value="SERINE HYDROLASE-LIKE PROTEIN DDB_G0286239"/>
    <property type="match status" value="1"/>
</dbReference>
<evidence type="ECO:0000256" key="2">
    <source>
        <dbReference type="ARBA" id="ARBA00022801"/>
    </source>
</evidence>
<dbReference type="GO" id="GO:0016020">
    <property type="term" value="C:membrane"/>
    <property type="evidence" value="ECO:0007669"/>
    <property type="project" value="TreeGrafter"/>
</dbReference>
<evidence type="ECO:0000259" key="3">
    <source>
        <dbReference type="Pfam" id="PF00561"/>
    </source>
</evidence>
<dbReference type="EMBL" id="GEDC01006815">
    <property type="protein sequence ID" value="JAS30483.1"/>
    <property type="molecule type" value="Transcribed_RNA"/>
</dbReference>
<dbReference type="PANTHER" id="PTHR43798">
    <property type="entry name" value="MONOACYLGLYCEROL LIPASE"/>
    <property type="match status" value="1"/>
</dbReference>
<protein>
    <recommendedName>
        <fullName evidence="3">AB hydrolase-1 domain-containing protein</fullName>
    </recommendedName>
</protein>
<dbReference type="AlphaFoldDB" id="A0A1B6DXS9"/>